<dbReference type="Proteomes" id="UP000005876">
    <property type="component" value="Chromosome"/>
</dbReference>
<dbReference type="Gene3D" id="2.60.40.1080">
    <property type="match status" value="1"/>
</dbReference>
<proteinExistence type="predicted"/>
<feature type="transmembrane region" description="Helical" evidence="1">
    <location>
        <begin position="46"/>
        <end position="67"/>
    </location>
</feature>
<dbReference type="STRING" id="985665.HPL003_04610"/>
<accession>G7VVQ0</accession>
<evidence type="ECO:0000256" key="1">
    <source>
        <dbReference type="SAM" id="Phobius"/>
    </source>
</evidence>
<reference evidence="4" key="1">
    <citation type="submission" date="2011-11" db="EMBL/GenBank/DDBJ databases">
        <title>Complete sequence of Paenibacillus terrae HPL-003.</title>
        <authorList>
            <person name="Shin S.H."/>
            <person name="Kim S."/>
            <person name="Kim J.Y."/>
        </authorList>
    </citation>
    <scope>NUCLEOTIDE SEQUENCE [LARGE SCALE GENOMIC DNA]</scope>
    <source>
        <strain evidence="4">HPL-003</strain>
    </source>
</reference>
<name>G7VVQ0_PAETH</name>
<gene>
    <name evidence="3" type="ordered locus">HPL003_04610</name>
</gene>
<dbReference type="InterPro" id="IPR003343">
    <property type="entry name" value="Big_2"/>
</dbReference>
<dbReference type="InterPro" id="IPR012854">
    <property type="entry name" value="Cu_amine_oxidase-like_N"/>
</dbReference>
<dbReference type="Pfam" id="PF09992">
    <property type="entry name" value="NAGPA"/>
    <property type="match status" value="1"/>
</dbReference>
<keyword evidence="1" id="KW-0812">Transmembrane</keyword>
<keyword evidence="1" id="KW-0472">Membrane</keyword>
<reference evidence="3 4" key="3">
    <citation type="journal article" date="2012" name="J. Bacteriol.">
        <title>Genome Sequence of Paenibacillus terrae HPL-003, a Xylanase-Producing Bacterium Isolated from Soil Found in Forest Residue.</title>
        <authorList>
            <person name="Shin S.H."/>
            <person name="Kim S."/>
            <person name="Kim J.Y."/>
            <person name="Song H.Y."/>
            <person name="Cho S.J."/>
            <person name="Kim D.R."/>
            <person name="Lee K.I."/>
            <person name="Lim H.K."/>
            <person name="Park N.J."/>
            <person name="Hwang I.T."/>
            <person name="Yang K.S."/>
        </authorList>
    </citation>
    <scope>NUCLEOTIDE SEQUENCE [LARGE SCALE GENOMIC DNA]</scope>
    <source>
        <strain evidence="3 4">HPL-003</strain>
    </source>
</reference>
<dbReference type="KEGG" id="pta:HPL003_04610"/>
<dbReference type="PANTHER" id="PTHR40446:SF2">
    <property type="entry name" value="N-ACETYLGLUCOSAMINE-1-PHOSPHODIESTER ALPHA-N-ACETYLGLUCOSAMINIDASE"/>
    <property type="match status" value="1"/>
</dbReference>
<feature type="domain" description="BIG2" evidence="2">
    <location>
        <begin position="459"/>
        <end position="539"/>
    </location>
</feature>
<dbReference type="InterPro" id="IPR018711">
    <property type="entry name" value="NAGPA"/>
</dbReference>
<reference key="2">
    <citation type="submission" date="2011-11" db="EMBL/GenBank/DDBJ databases">
        <authorList>
            <person name="Shin S.H."/>
            <person name="Kim S."/>
            <person name="Kim J.Y."/>
        </authorList>
    </citation>
    <scope>NUCLEOTIDE SEQUENCE</scope>
    <source>
        <strain>HPL-003</strain>
    </source>
</reference>
<dbReference type="PANTHER" id="PTHR40446">
    <property type="entry name" value="N-ACETYLGLUCOSAMINE-1-PHOSPHODIESTER ALPHA-N-ACETYLGLUCOSAMINIDASE"/>
    <property type="match status" value="1"/>
</dbReference>
<dbReference type="SUPFAM" id="SSF55383">
    <property type="entry name" value="Copper amine oxidase, domain N"/>
    <property type="match status" value="1"/>
</dbReference>
<dbReference type="AlphaFoldDB" id="G7VVQ0"/>
<dbReference type="Pfam" id="PF07833">
    <property type="entry name" value="Cu_amine_oxidN1"/>
    <property type="match status" value="1"/>
</dbReference>
<dbReference type="EMBL" id="CP003107">
    <property type="protein sequence ID" value="AET57689.1"/>
    <property type="molecule type" value="Genomic_DNA"/>
</dbReference>
<keyword evidence="1" id="KW-1133">Transmembrane helix</keyword>
<dbReference type="SMART" id="SM00635">
    <property type="entry name" value="BID_2"/>
    <property type="match status" value="1"/>
</dbReference>
<dbReference type="InterPro" id="IPR036582">
    <property type="entry name" value="Mao_N_sf"/>
</dbReference>
<protein>
    <recommendedName>
        <fullName evidence="2">BIG2 domain-containing protein</fullName>
    </recommendedName>
</protein>
<dbReference type="Pfam" id="PF02368">
    <property type="entry name" value="Big_2"/>
    <property type="match status" value="1"/>
</dbReference>
<evidence type="ECO:0000313" key="4">
    <source>
        <dbReference type="Proteomes" id="UP000005876"/>
    </source>
</evidence>
<dbReference type="InterPro" id="IPR008964">
    <property type="entry name" value="Invasin/intimin_cell_adhesion"/>
</dbReference>
<dbReference type="HOGENOM" id="CLU_010728_1_0_9"/>
<dbReference type="SUPFAM" id="SSF49373">
    <property type="entry name" value="Invasin/intimin cell-adhesion fragments"/>
    <property type="match status" value="1"/>
</dbReference>
<sequence>MIEFKVHDRKSPFEYNEDGRAIIHMVLGNRKHGNEKVDGRGIIKRWAVLTLAGVLWVGPVAGTGALIPLNDWMSAPIASAASGSTVKLGEEIITSGATLMKYRFKGSKGTALADIVRVDLQNPYVKLDVMTGKNGQFTTRQSTGGMAKETGAVAGVNGDYFNTSSEGAPIGGQVSKGVLMSTPSDLTGMYAFAVTKDGSPMVEQFTFEGTVKAGDGSTFPLAGMNKASYSPETSGSSYSHSNAMYIYTSAWKAIERPKNSSTTPTEVLVQNGVVTQISNDATLNMTVPQDGYILRTHGKAADYVKAHLTVGETVETSYHLRVKSTGSEVDPSNLQMMIGGHTILVNDGQKTSFSRSTTSIGGTRARTALGYSRDKRYAYVIAVEKNGNSVGVSLSELQTLMKDIGVWKGMNLDGGGSTTMVTRDLGDTTAGLTFNTEYGTEQRSVVNGVGVYTSAPKGTLKGFTIKGNKTLLIGQTGSYSFKGYDTYYNPFDTSNVQVTWKSSNPSVVSVSGGVVKGAKPGTATLTASSGSASATTKVTVLGADEISSLTAGSGTGSLTAGAKIAVPVTAKTKDGQSVSISSDALKWEFIGFKGSVKDNQLTVNTVDAGVKTGYAIGRYDGFSAVVFLSAGGASTNNWENFENVSYPVDFTSNVEGVTGTAAVVQGDGDHANSKVLELNYDMTNGSGKMYAYAQLNGTTGKTLEQAATSISIDVRGDKSLNWLRAELEDAQGKTAYIDLAKVIDWNGWKTINADMSGLNISYPAKLKRLYVVNVAEGQDERAKTGNIAFDNISFNTPGTVGTEGLKKGTAQMTIGQKSMTVNGTPTTIDAAPMTRNGSTYVPIKYVLDAFGGQAKWNAGDQRITIMRGGVLMDLTVGKKEVVLNGKRQSTDVAPIVLGGRTLVPLRLVSEQLGMAVKWEQETKTITLQS</sequence>
<organism evidence="3 4">
    <name type="scientific">Paenibacillus terrae (strain HPL-003)</name>
    <dbReference type="NCBI Taxonomy" id="985665"/>
    <lineage>
        <taxon>Bacteria</taxon>
        <taxon>Bacillati</taxon>
        <taxon>Bacillota</taxon>
        <taxon>Bacilli</taxon>
        <taxon>Bacillales</taxon>
        <taxon>Paenibacillaceae</taxon>
        <taxon>Paenibacillus</taxon>
    </lineage>
</organism>
<evidence type="ECO:0000259" key="2">
    <source>
        <dbReference type="SMART" id="SM00635"/>
    </source>
</evidence>
<dbReference type="eggNOG" id="COG4632">
    <property type="taxonomic scope" value="Bacteria"/>
</dbReference>
<evidence type="ECO:0000313" key="3">
    <source>
        <dbReference type="EMBL" id="AET57689.1"/>
    </source>
</evidence>
<dbReference type="Gene3D" id="3.30.457.10">
    <property type="entry name" value="Copper amine oxidase-like, N-terminal domain"/>
    <property type="match status" value="1"/>
</dbReference>